<evidence type="ECO:0000313" key="1">
    <source>
        <dbReference type="EMBL" id="KAG5467128.1"/>
    </source>
</evidence>
<sequence>MPLVESFRRRVRRLAAMGDYEVADELVQSNRAQREMALSEAAMALERDGAHQWNSLQVAESRCLLQQQRAALQEERAHFERILRAQAEQYRTDEEELARFVTSETARLSTMPIALPREVLALQQQEKQLRWEGSFAVAAQRRRDAAHLERELLRSCLSSRSSLLDHRINRQAAALLTREAIVRYKNDASVAALHEKHSRNRRRTVAQLRHVEDGMLAAQRRVYRHMRETCARGGVSSATHVKTQRGTALEERVYGDNYRLPSLCALYGSLMEDRPSTSPAW</sequence>
<organism evidence="1 2">
    <name type="scientific">Leishmania enriettii</name>
    <dbReference type="NCBI Taxonomy" id="5663"/>
    <lineage>
        <taxon>Eukaryota</taxon>
        <taxon>Discoba</taxon>
        <taxon>Euglenozoa</taxon>
        <taxon>Kinetoplastea</taxon>
        <taxon>Metakinetoplastina</taxon>
        <taxon>Trypanosomatida</taxon>
        <taxon>Trypanosomatidae</taxon>
        <taxon>Leishmaniinae</taxon>
        <taxon>Leishmania</taxon>
    </lineage>
</organism>
<reference evidence="1 2" key="1">
    <citation type="submission" date="2021-02" db="EMBL/GenBank/DDBJ databases">
        <title>Leishmania (Mundinia) enrietti genome sequencing and assembly.</title>
        <authorList>
            <person name="Almutairi H."/>
            <person name="Gatherer D."/>
        </authorList>
    </citation>
    <scope>NUCLEOTIDE SEQUENCE [LARGE SCALE GENOMIC DNA]</scope>
    <source>
        <strain evidence="1">CUR178</strain>
    </source>
</reference>
<dbReference type="GeneID" id="94168057"/>
<comment type="caution">
    <text evidence="1">The sequence shown here is derived from an EMBL/GenBank/DDBJ whole genome shotgun (WGS) entry which is preliminary data.</text>
</comment>
<proteinExistence type="predicted"/>
<dbReference type="EMBL" id="JAFHKP010000035">
    <property type="protein sequence ID" value="KAG5467128.1"/>
    <property type="molecule type" value="Genomic_DNA"/>
</dbReference>
<dbReference type="AlphaFoldDB" id="A0A836GZG0"/>
<gene>
    <name evidence="1" type="ORF">CUR178_00769</name>
</gene>
<dbReference type="RefSeq" id="XP_067688650.1">
    <property type="nucleotide sequence ID" value="XM_067832547.1"/>
</dbReference>
<dbReference type="KEGG" id="lenr:94168057"/>
<dbReference type="Proteomes" id="UP000674179">
    <property type="component" value="Chromosome 35"/>
</dbReference>
<keyword evidence="2" id="KW-1185">Reference proteome</keyword>
<dbReference type="OrthoDB" id="265358at2759"/>
<protein>
    <submittedName>
        <fullName evidence="1">Uncharacterized protein</fullName>
    </submittedName>
</protein>
<evidence type="ECO:0000313" key="2">
    <source>
        <dbReference type="Proteomes" id="UP000674179"/>
    </source>
</evidence>
<accession>A0A836GZG0</accession>
<name>A0A836GZG0_LEIEN</name>